<organism evidence="6 7">
    <name type="scientific">Halopseudomonas pertucinogena</name>
    <dbReference type="NCBI Taxonomy" id="86175"/>
    <lineage>
        <taxon>Bacteria</taxon>
        <taxon>Pseudomonadati</taxon>
        <taxon>Pseudomonadota</taxon>
        <taxon>Gammaproteobacteria</taxon>
        <taxon>Pseudomonadales</taxon>
        <taxon>Pseudomonadaceae</taxon>
        <taxon>Halopseudomonas</taxon>
    </lineage>
</organism>
<comment type="caution">
    <text evidence="6">The sequence shown here is derived from an EMBL/GenBank/DDBJ whole genome shotgun (WGS) entry which is preliminary data.</text>
</comment>
<dbReference type="InterPro" id="IPR006664">
    <property type="entry name" value="OMP_bac"/>
</dbReference>
<evidence type="ECO:0000313" key="7">
    <source>
        <dbReference type="Proteomes" id="UP000633263"/>
    </source>
</evidence>
<sequence>MPRFPLILLLGFALPVQALTFQTRMENVAWSVDGDKFECRLSQQVDGFGEAVFVRRAGERPVFELSAASNIMRPGPAQLYNDAPPWRPGTRAQLLGQGTVQPGNRALRLPFEQSGMMLAGLAQGLQPTIQRSGMSDAGNQIRVVISPVGYQQAWLEFQDCTNGLLPMNIDQIARTPITFPSAGTTLTGDARQLLDVALEYLREDPTITGIELEGHSDSVGDRLSNRELSRRRVLAVQAYLLEQGLDESLITMRFHGDRYPVASNATAQGRAKNRRVVVRMAGR</sequence>
<dbReference type="InterPro" id="IPR006665">
    <property type="entry name" value="OmpA-like"/>
</dbReference>
<dbReference type="Pfam" id="PF00691">
    <property type="entry name" value="OmpA"/>
    <property type="match status" value="1"/>
</dbReference>
<evidence type="ECO:0000259" key="5">
    <source>
        <dbReference type="PROSITE" id="PS51123"/>
    </source>
</evidence>
<dbReference type="Proteomes" id="UP000633263">
    <property type="component" value="Unassembled WGS sequence"/>
</dbReference>
<reference evidence="7" key="1">
    <citation type="journal article" date="2019" name="Int. J. Syst. Evol. Microbiol.">
        <title>The Global Catalogue of Microorganisms (GCM) 10K type strain sequencing project: providing services to taxonomists for standard genome sequencing and annotation.</title>
        <authorList>
            <consortium name="The Broad Institute Genomics Platform"/>
            <consortium name="The Broad Institute Genome Sequencing Center for Infectious Disease"/>
            <person name="Wu L."/>
            <person name="Ma J."/>
        </authorList>
    </citation>
    <scope>NUCLEOTIDE SEQUENCE [LARGE SCALE GENOMIC DNA]</scope>
    <source>
        <strain evidence="7">JCM 11590</strain>
    </source>
</reference>
<dbReference type="InterPro" id="IPR041544">
    <property type="entry name" value="MotY_N"/>
</dbReference>
<name>A0ABQ2CN94_9GAMM</name>
<dbReference type="PANTHER" id="PTHR30329:SF17">
    <property type="entry name" value="LIPOPROTEIN YFIB-RELATED"/>
    <property type="match status" value="1"/>
</dbReference>
<dbReference type="SUPFAM" id="SSF103088">
    <property type="entry name" value="OmpA-like"/>
    <property type="match status" value="1"/>
</dbReference>
<dbReference type="InterPro" id="IPR050330">
    <property type="entry name" value="Bact_OuterMem_StrucFunc"/>
</dbReference>
<dbReference type="Gene3D" id="3.30.1330.60">
    <property type="entry name" value="OmpA-like domain"/>
    <property type="match status" value="1"/>
</dbReference>
<protein>
    <recommendedName>
        <fullName evidence="5">OmpA-like domain-containing protein</fullName>
    </recommendedName>
</protein>
<dbReference type="PROSITE" id="PS51123">
    <property type="entry name" value="OMPA_2"/>
    <property type="match status" value="1"/>
</dbReference>
<evidence type="ECO:0000256" key="4">
    <source>
        <dbReference type="SAM" id="SignalP"/>
    </source>
</evidence>
<dbReference type="Gene3D" id="2.60.40.2540">
    <property type="match status" value="1"/>
</dbReference>
<dbReference type="PRINTS" id="PR01021">
    <property type="entry name" value="OMPADOMAIN"/>
</dbReference>
<dbReference type="EMBL" id="BMNN01000002">
    <property type="protein sequence ID" value="GGI96795.1"/>
    <property type="molecule type" value="Genomic_DNA"/>
</dbReference>
<feature type="signal peptide" evidence="4">
    <location>
        <begin position="1"/>
        <end position="18"/>
    </location>
</feature>
<dbReference type="PANTHER" id="PTHR30329">
    <property type="entry name" value="STATOR ELEMENT OF FLAGELLAR MOTOR COMPLEX"/>
    <property type="match status" value="1"/>
</dbReference>
<keyword evidence="2 3" id="KW-0472">Membrane</keyword>
<keyword evidence="7" id="KW-1185">Reference proteome</keyword>
<evidence type="ECO:0000256" key="3">
    <source>
        <dbReference type="PROSITE-ProRule" id="PRU00473"/>
    </source>
</evidence>
<keyword evidence="4" id="KW-0732">Signal</keyword>
<evidence type="ECO:0000256" key="1">
    <source>
        <dbReference type="ARBA" id="ARBA00004442"/>
    </source>
</evidence>
<proteinExistence type="predicted"/>
<feature type="domain" description="OmpA-like" evidence="5">
    <location>
        <begin position="166"/>
        <end position="283"/>
    </location>
</feature>
<feature type="chain" id="PRO_5046378370" description="OmpA-like domain-containing protein" evidence="4">
    <location>
        <begin position="19"/>
        <end position="283"/>
    </location>
</feature>
<dbReference type="InterPro" id="IPR036737">
    <property type="entry name" value="OmpA-like_sf"/>
</dbReference>
<evidence type="ECO:0000256" key="2">
    <source>
        <dbReference type="ARBA" id="ARBA00023136"/>
    </source>
</evidence>
<dbReference type="RefSeq" id="WP_188635699.1">
    <property type="nucleotide sequence ID" value="NZ_BMNN01000002.1"/>
</dbReference>
<dbReference type="CDD" id="cd07185">
    <property type="entry name" value="OmpA_C-like"/>
    <property type="match status" value="1"/>
</dbReference>
<evidence type="ECO:0000313" key="6">
    <source>
        <dbReference type="EMBL" id="GGI96795.1"/>
    </source>
</evidence>
<dbReference type="Pfam" id="PF18393">
    <property type="entry name" value="MotY_N"/>
    <property type="match status" value="1"/>
</dbReference>
<gene>
    <name evidence="6" type="ORF">GCM10009083_11800</name>
</gene>
<dbReference type="PRINTS" id="PR01023">
    <property type="entry name" value="NAFLGMOTY"/>
</dbReference>
<comment type="subcellular location">
    <subcellularLocation>
        <location evidence="1">Cell outer membrane</location>
    </subcellularLocation>
</comment>
<accession>A0ABQ2CN94</accession>